<sequence length="74" mass="8013">MTPTVHVDMSNLNIISSTKINDQVASTLEYVTDARGNMPAYLSIKEINTRHDADTVVTADKLSGDIASIKTVYG</sequence>
<dbReference type="EMBL" id="KE356561">
    <property type="protein sequence ID" value="ERG95415.1"/>
    <property type="molecule type" value="Genomic_DNA"/>
</dbReference>
<proteinExistence type="predicted"/>
<dbReference type="Proteomes" id="UP000030710">
    <property type="component" value="Unassembled WGS sequence"/>
</dbReference>
<accession>U1NEI5</accession>
<evidence type="ECO:0000313" key="2">
    <source>
        <dbReference type="Proteomes" id="UP000030710"/>
    </source>
</evidence>
<name>U1NEI5_9EURY</name>
<reference evidence="1 2" key="1">
    <citation type="journal article" date="2013" name="PLoS ONE">
        <title>Assembly-driven community genomics of a hypersaline microbial ecosystem.</title>
        <authorList>
            <person name="Podell S."/>
            <person name="Ugalde J.A."/>
            <person name="Narasingarao P."/>
            <person name="Banfield J.F."/>
            <person name="Heidelberg K.B."/>
            <person name="Allen E.E."/>
        </authorList>
    </citation>
    <scope>NUCLEOTIDE SEQUENCE [LARGE SCALE GENOMIC DNA]</scope>
    <source>
        <strain evidence="2">J07HQW2</strain>
    </source>
</reference>
<dbReference type="HOGENOM" id="CLU_2678836_0_0_2"/>
<dbReference type="AlphaFoldDB" id="U1NEI5"/>
<gene>
    <name evidence="1" type="ORF">J07HQW2_01872</name>
</gene>
<evidence type="ECO:0000313" key="1">
    <source>
        <dbReference type="EMBL" id="ERG95415.1"/>
    </source>
</evidence>
<organism evidence="1 2">
    <name type="scientific">Haloquadratum walsbyi J07HQW2</name>
    <dbReference type="NCBI Taxonomy" id="1238425"/>
    <lineage>
        <taxon>Archaea</taxon>
        <taxon>Methanobacteriati</taxon>
        <taxon>Methanobacteriota</taxon>
        <taxon>Stenosarchaea group</taxon>
        <taxon>Halobacteria</taxon>
        <taxon>Halobacteriales</taxon>
        <taxon>Haloferacaceae</taxon>
        <taxon>Haloquadratum</taxon>
    </lineage>
</organism>
<protein>
    <submittedName>
        <fullName evidence="1">Uncharacterized protein</fullName>
    </submittedName>
</protein>